<reference evidence="3 4" key="1">
    <citation type="submission" date="2021-01" db="EMBL/GenBank/DDBJ databases">
        <title>Chryseolinea sp. Jin1 Genome sequencing and assembly.</title>
        <authorList>
            <person name="Kim I."/>
        </authorList>
    </citation>
    <scope>NUCLEOTIDE SEQUENCE [LARGE SCALE GENOMIC DNA]</scope>
    <source>
        <strain evidence="3 4">Jin1</strain>
    </source>
</reference>
<sequence length="229" mass="24100">MKKVLITGASGNLGKASVEKFLKEGYKVLATVTPGKTLGFEVSGDIQTYEADLTDEKSVSGVIATIIEQHGAIDAALLLVGGYTFGGIAETDGAVLKKMMALNFETAYYVSRPVFQQMLLQSTGGRIIFIGARTALKASDGKKSLGYALSKSLVFKLAEFLNAAGSGSNVTASVVVPSTIDTPVNREAMPNAKFDTWVKPEAIADALAHLCSDATGPWRENVVKIYGGA</sequence>
<dbReference type="PRINTS" id="PR00081">
    <property type="entry name" value="GDHRDH"/>
</dbReference>
<evidence type="ECO:0000256" key="1">
    <source>
        <dbReference type="ARBA" id="ARBA00006484"/>
    </source>
</evidence>
<dbReference type="InterPro" id="IPR036291">
    <property type="entry name" value="NAD(P)-bd_dom_sf"/>
</dbReference>
<dbReference type="EMBL" id="JAERRB010000011">
    <property type="protein sequence ID" value="MBL0744506.1"/>
    <property type="molecule type" value="Genomic_DNA"/>
</dbReference>
<evidence type="ECO:0000256" key="2">
    <source>
        <dbReference type="ARBA" id="ARBA00023002"/>
    </source>
</evidence>
<gene>
    <name evidence="3" type="ORF">JI741_24950</name>
</gene>
<accession>A0ABS1KYH8</accession>
<evidence type="ECO:0000313" key="3">
    <source>
        <dbReference type="EMBL" id="MBL0744506.1"/>
    </source>
</evidence>
<dbReference type="PANTHER" id="PTHR43669:SF3">
    <property type="entry name" value="ALCOHOL DEHYDROGENASE, PUTATIVE (AFU_ORTHOLOGUE AFUA_3G03445)-RELATED"/>
    <property type="match status" value="1"/>
</dbReference>
<dbReference type="Proteomes" id="UP000613030">
    <property type="component" value="Unassembled WGS sequence"/>
</dbReference>
<keyword evidence="4" id="KW-1185">Reference proteome</keyword>
<dbReference type="Gene3D" id="3.40.50.720">
    <property type="entry name" value="NAD(P)-binding Rossmann-like Domain"/>
    <property type="match status" value="1"/>
</dbReference>
<organism evidence="3 4">
    <name type="scientific">Chryseolinea lacunae</name>
    <dbReference type="NCBI Taxonomy" id="2801331"/>
    <lineage>
        <taxon>Bacteria</taxon>
        <taxon>Pseudomonadati</taxon>
        <taxon>Bacteroidota</taxon>
        <taxon>Cytophagia</taxon>
        <taxon>Cytophagales</taxon>
        <taxon>Fulvivirgaceae</taxon>
        <taxon>Chryseolinea</taxon>
    </lineage>
</organism>
<dbReference type="InterPro" id="IPR002347">
    <property type="entry name" value="SDR_fam"/>
</dbReference>
<name>A0ABS1KYH8_9BACT</name>
<comment type="caution">
    <text evidence="3">The sequence shown here is derived from an EMBL/GenBank/DDBJ whole genome shotgun (WGS) entry which is preliminary data.</text>
</comment>
<dbReference type="SUPFAM" id="SSF51735">
    <property type="entry name" value="NAD(P)-binding Rossmann-fold domains"/>
    <property type="match status" value="1"/>
</dbReference>
<dbReference type="PANTHER" id="PTHR43669">
    <property type="entry name" value="5-KETO-D-GLUCONATE 5-REDUCTASE"/>
    <property type="match status" value="1"/>
</dbReference>
<dbReference type="RefSeq" id="WP_202014161.1">
    <property type="nucleotide sequence ID" value="NZ_JAERRB010000011.1"/>
</dbReference>
<keyword evidence="2" id="KW-0560">Oxidoreductase</keyword>
<evidence type="ECO:0000313" key="4">
    <source>
        <dbReference type="Proteomes" id="UP000613030"/>
    </source>
</evidence>
<dbReference type="Pfam" id="PF00106">
    <property type="entry name" value="adh_short"/>
    <property type="match status" value="1"/>
</dbReference>
<proteinExistence type="inferred from homology"/>
<protein>
    <submittedName>
        <fullName evidence="3">SDR family NAD(P)-dependent oxidoreductase</fullName>
    </submittedName>
</protein>
<comment type="similarity">
    <text evidence="1">Belongs to the short-chain dehydrogenases/reductases (SDR) family.</text>
</comment>